<feature type="chain" id="PRO_5038485976" description="Beta-lactamase" evidence="7">
    <location>
        <begin position="25"/>
        <end position="316"/>
    </location>
</feature>
<accession>A0A1Q4V715</accession>
<keyword evidence="3 5" id="KW-0378">Hydrolase</keyword>
<keyword evidence="7" id="KW-0732">Signal</keyword>
<feature type="domain" description="Beta-lactamase class A catalytic" evidence="8">
    <location>
        <begin position="74"/>
        <end position="289"/>
    </location>
</feature>
<evidence type="ECO:0000256" key="7">
    <source>
        <dbReference type="SAM" id="SignalP"/>
    </source>
</evidence>
<dbReference type="PRINTS" id="PR00118">
    <property type="entry name" value="BLACTAMASEA"/>
</dbReference>
<name>A0A1Q4V715_9ACTN</name>
<dbReference type="Proteomes" id="UP000186455">
    <property type="component" value="Unassembled WGS sequence"/>
</dbReference>
<evidence type="ECO:0000256" key="2">
    <source>
        <dbReference type="ARBA" id="ARBA00012865"/>
    </source>
</evidence>
<evidence type="ECO:0000256" key="5">
    <source>
        <dbReference type="RuleBase" id="RU361140"/>
    </source>
</evidence>
<dbReference type="PANTHER" id="PTHR35333:SF3">
    <property type="entry name" value="BETA-LACTAMASE-TYPE TRANSPEPTIDASE FOLD CONTAINING PROTEIN"/>
    <property type="match status" value="1"/>
</dbReference>
<comment type="caution">
    <text evidence="9">The sequence shown here is derived from an EMBL/GenBank/DDBJ whole genome shotgun (WGS) entry which is preliminary data.</text>
</comment>
<dbReference type="NCBIfam" id="NF033103">
    <property type="entry name" value="bla_class_A"/>
    <property type="match status" value="1"/>
</dbReference>
<feature type="region of interest" description="Disordered" evidence="6">
    <location>
        <begin position="27"/>
        <end position="54"/>
    </location>
</feature>
<dbReference type="InterPro" id="IPR023650">
    <property type="entry name" value="Beta-lactam_class-A_AS"/>
</dbReference>
<dbReference type="RefSeq" id="WP_073789935.1">
    <property type="nucleotide sequence ID" value="NZ_JBITHB010000014.1"/>
</dbReference>
<dbReference type="InterPro" id="IPR045155">
    <property type="entry name" value="Beta-lactam_cat"/>
</dbReference>
<dbReference type="STRING" id="1048205.AB852_18895"/>
<evidence type="ECO:0000259" key="8">
    <source>
        <dbReference type="Pfam" id="PF13354"/>
    </source>
</evidence>
<comment type="catalytic activity">
    <reaction evidence="5">
        <text>a beta-lactam + H2O = a substituted beta-amino acid</text>
        <dbReference type="Rhea" id="RHEA:20401"/>
        <dbReference type="ChEBI" id="CHEBI:15377"/>
        <dbReference type="ChEBI" id="CHEBI:35627"/>
        <dbReference type="ChEBI" id="CHEBI:140347"/>
        <dbReference type="EC" id="3.5.2.6"/>
    </reaction>
</comment>
<evidence type="ECO:0000256" key="1">
    <source>
        <dbReference type="ARBA" id="ARBA00009009"/>
    </source>
</evidence>
<evidence type="ECO:0000313" key="9">
    <source>
        <dbReference type="EMBL" id="OKH93530.1"/>
    </source>
</evidence>
<dbReference type="PROSITE" id="PS00146">
    <property type="entry name" value="BETA_LACTAMASE_A"/>
    <property type="match status" value="1"/>
</dbReference>
<feature type="signal peptide" evidence="7">
    <location>
        <begin position="1"/>
        <end position="24"/>
    </location>
</feature>
<evidence type="ECO:0000256" key="6">
    <source>
        <dbReference type="SAM" id="MobiDB-lite"/>
    </source>
</evidence>
<dbReference type="EMBL" id="LFBV01000004">
    <property type="protein sequence ID" value="OKH93530.1"/>
    <property type="molecule type" value="Genomic_DNA"/>
</dbReference>
<dbReference type="InterPro" id="IPR000871">
    <property type="entry name" value="Beta-lactam_class-A"/>
</dbReference>
<dbReference type="Gene3D" id="3.40.710.10">
    <property type="entry name" value="DD-peptidase/beta-lactamase superfamily"/>
    <property type="match status" value="1"/>
</dbReference>
<dbReference type="SUPFAM" id="SSF56601">
    <property type="entry name" value="beta-lactamase/transpeptidase-like"/>
    <property type="match status" value="1"/>
</dbReference>
<keyword evidence="10" id="KW-1185">Reference proteome</keyword>
<dbReference type="EC" id="3.5.2.6" evidence="2 5"/>
<sequence>MPRTRARSAALAALAALSLVPLTACGPGGSPQSSAPPAQPNRTAPAGASDPGAAMKPFADELKALERKFDARLGVHAVDTGSGREIAHNDRERFPYASTFKALAAGAVLREQSPSGMNRVVKYSEDDLIPHSPVTEKHVRTGMSLSALCDAAVRHSDNAAANLLFDELDGPEGLDEVLEEVGDDVTRMVRREPELNRWAPGETRDTSTPRALAGSLRAFVLGDALGKDDRATLTKWLRTNTTGDALIRAGVPEGWTVGDKTGTGSHYATRNDIAVVWPPGGTPIVMAIMSSRDEKDAVHDDKLIAEAASVVADALT</sequence>
<reference evidence="9 10" key="1">
    <citation type="submission" date="2015-06" db="EMBL/GenBank/DDBJ databases">
        <title>Cloning and characterization of the uncialamcin biosynthetic gene cluster.</title>
        <authorList>
            <person name="Yan X."/>
            <person name="Huang T."/>
            <person name="Ge H."/>
            <person name="Shen B."/>
        </authorList>
    </citation>
    <scope>NUCLEOTIDE SEQUENCE [LARGE SCALE GENOMIC DNA]</scope>
    <source>
        <strain evidence="9 10">DCA2648</strain>
    </source>
</reference>
<keyword evidence="4 5" id="KW-0046">Antibiotic resistance</keyword>
<dbReference type="GO" id="GO:0046677">
    <property type="term" value="P:response to antibiotic"/>
    <property type="evidence" value="ECO:0007669"/>
    <property type="project" value="UniProtKB-UniRule"/>
</dbReference>
<dbReference type="PANTHER" id="PTHR35333">
    <property type="entry name" value="BETA-LACTAMASE"/>
    <property type="match status" value="1"/>
</dbReference>
<evidence type="ECO:0000256" key="3">
    <source>
        <dbReference type="ARBA" id="ARBA00022801"/>
    </source>
</evidence>
<dbReference type="Pfam" id="PF13354">
    <property type="entry name" value="Beta-lactamase2"/>
    <property type="match status" value="1"/>
</dbReference>
<protein>
    <recommendedName>
        <fullName evidence="2 5">Beta-lactamase</fullName>
        <ecNumber evidence="2 5">3.5.2.6</ecNumber>
    </recommendedName>
</protein>
<dbReference type="GO" id="GO:0030655">
    <property type="term" value="P:beta-lactam antibiotic catabolic process"/>
    <property type="evidence" value="ECO:0007669"/>
    <property type="project" value="InterPro"/>
</dbReference>
<evidence type="ECO:0000313" key="10">
    <source>
        <dbReference type="Proteomes" id="UP000186455"/>
    </source>
</evidence>
<dbReference type="AlphaFoldDB" id="A0A1Q4V715"/>
<comment type="similarity">
    <text evidence="1 5">Belongs to the class-A beta-lactamase family.</text>
</comment>
<evidence type="ECO:0000256" key="4">
    <source>
        <dbReference type="ARBA" id="ARBA00023251"/>
    </source>
</evidence>
<dbReference type="InterPro" id="IPR012338">
    <property type="entry name" value="Beta-lactam/transpept-like"/>
</dbReference>
<proteinExistence type="inferred from homology"/>
<dbReference type="GO" id="GO:0008800">
    <property type="term" value="F:beta-lactamase activity"/>
    <property type="evidence" value="ECO:0007669"/>
    <property type="project" value="UniProtKB-UniRule"/>
</dbReference>
<gene>
    <name evidence="9" type="ORF">AB852_18895</name>
</gene>
<organism evidence="9 10">
    <name type="scientific">Streptomyces uncialis</name>
    <dbReference type="NCBI Taxonomy" id="1048205"/>
    <lineage>
        <taxon>Bacteria</taxon>
        <taxon>Bacillati</taxon>
        <taxon>Actinomycetota</taxon>
        <taxon>Actinomycetes</taxon>
        <taxon>Kitasatosporales</taxon>
        <taxon>Streptomycetaceae</taxon>
        <taxon>Streptomyces</taxon>
    </lineage>
</organism>